<dbReference type="Proteomes" id="UP000011115">
    <property type="component" value="Unassembled WGS sequence"/>
</dbReference>
<sequence length="283" mass="32243">MRTSHHSVHDPKCGVCNKHCKSFESLREHIAGQLAKVSCSSVFAERGCILCLKICSSVDSLNEHKETCRLTTPQPIETVEMHRSADEMINIRGKEVVAIGCVMVGGGWSQELCARVCLVDEDEKIIFQTYVLPPTPVADYRYEITGITEENLQNAMPWEEVRERIPQILYSREPIGRVLVGHNLETNLRCLKLSYLDHLQRYDIQAGFHDPYQDAVSAMRLYKRMCSQDHPMVRVSNSPGQCFIGCSDPWTSVAHERMTIEELLAISRANYECWCLDSQESNY</sequence>
<evidence type="ECO:0000313" key="4">
    <source>
        <dbReference type="EnsemblPlants" id="PGSC0003DMT400048556"/>
    </source>
</evidence>
<dbReference type="Gramene" id="PGSC0003DMT400048556">
    <property type="protein sequence ID" value="PGSC0003DMT400048556"/>
    <property type="gene ID" value="PGSC0003DMG400018862"/>
</dbReference>
<dbReference type="SUPFAM" id="SSF53098">
    <property type="entry name" value="Ribonuclease H-like"/>
    <property type="match status" value="1"/>
</dbReference>
<dbReference type="Gene3D" id="3.30.420.10">
    <property type="entry name" value="Ribonuclease H-like superfamily/Ribonuclease H"/>
    <property type="match status" value="1"/>
</dbReference>
<dbReference type="InterPro" id="IPR012337">
    <property type="entry name" value="RNaseH-like_sf"/>
</dbReference>
<dbReference type="AlphaFoldDB" id="M1BML2"/>
<dbReference type="OMA" id="DIQSGMH"/>
<reference evidence="5" key="1">
    <citation type="journal article" date="2011" name="Nature">
        <title>Genome sequence and analysis of the tuber crop potato.</title>
        <authorList>
            <consortium name="The Potato Genome Sequencing Consortium"/>
        </authorList>
    </citation>
    <scope>NUCLEOTIDE SEQUENCE [LARGE SCALE GENOMIC DNA]</scope>
    <source>
        <strain evidence="5">cv. DM1-3 516 R44</strain>
    </source>
</reference>
<dbReference type="GO" id="GO:0005634">
    <property type="term" value="C:nucleus"/>
    <property type="evidence" value="ECO:0000318"/>
    <property type="project" value="GO_Central"/>
</dbReference>
<dbReference type="InterPro" id="IPR036397">
    <property type="entry name" value="RNaseH_sf"/>
</dbReference>
<dbReference type="SMART" id="SM00479">
    <property type="entry name" value="EXOIII"/>
    <property type="match status" value="1"/>
</dbReference>
<dbReference type="eggNOG" id="KOG2249">
    <property type="taxonomic scope" value="Eukaryota"/>
</dbReference>
<evidence type="ECO:0000256" key="2">
    <source>
        <dbReference type="ARBA" id="ARBA00022801"/>
    </source>
</evidence>
<reference evidence="4" key="2">
    <citation type="submission" date="2015-06" db="UniProtKB">
        <authorList>
            <consortium name="EnsemblPlants"/>
        </authorList>
    </citation>
    <scope>IDENTIFICATION</scope>
    <source>
        <strain evidence="4">DM1-3 516 R44</strain>
    </source>
</reference>
<keyword evidence="5" id="KW-1185">Reference proteome</keyword>
<dbReference type="InterPro" id="IPR047021">
    <property type="entry name" value="REXO1/3/4-like"/>
</dbReference>
<dbReference type="PANTHER" id="PTHR12801:SF123">
    <property type="entry name" value="RNA EXONUCLEASE 4"/>
    <property type="match status" value="1"/>
</dbReference>
<protein>
    <submittedName>
        <fullName evidence="4">Exonuclease</fullName>
    </submittedName>
</protein>
<dbReference type="EnsemblPlants" id="PGSC0003DMT400048556">
    <property type="protein sequence ID" value="PGSC0003DMT400048556"/>
    <property type="gene ID" value="PGSC0003DMG400018862"/>
</dbReference>
<dbReference type="PaxDb" id="4113-PGSC0003DMT400048556"/>
<accession>M1BML2</accession>
<dbReference type="STRING" id="4113.M1BML2"/>
<keyword evidence="1" id="KW-0540">Nuclease</keyword>
<evidence type="ECO:0000259" key="3">
    <source>
        <dbReference type="SMART" id="SM00479"/>
    </source>
</evidence>
<dbReference type="PANTHER" id="PTHR12801">
    <property type="entry name" value="RNA EXONUCLEASE REXO1 / RECO3 FAMILY MEMBER-RELATED"/>
    <property type="match status" value="1"/>
</dbReference>
<dbReference type="InParanoid" id="M1BML2"/>
<organism evidence="4 5">
    <name type="scientific">Solanum tuberosum</name>
    <name type="common">Potato</name>
    <dbReference type="NCBI Taxonomy" id="4113"/>
    <lineage>
        <taxon>Eukaryota</taxon>
        <taxon>Viridiplantae</taxon>
        <taxon>Streptophyta</taxon>
        <taxon>Embryophyta</taxon>
        <taxon>Tracheophyta</taxon>
        <taxon>Spermatophyta</taxon>
        <taxon>Magnoliopsida</taxon>
        <taxon>eudicotyledons</taxon>
        <taxon>Gunneridae</taxon>
        <taxon>Pentapetalae</taxon>
        <taxon>asterids</taxon>
        <taxon>lamiids</taxon>
        <taxon>Solanales</taxon>
        <taxon>Solanaceae</taxon>
        <taxon>Solanoideae</taxon>
        <taxon>Solaneae</taxon>
        <taxon>Solanum</taxon>
    </lineage>
</organism>
<dbReference type="InterPro" id="IPR013520">
    <property type="entry name" value="Ribonucl_H"/>
</dbReference>
<proteinExistence type="predicted"/>
<evidence type="ECO:0000313" key="5">
    <source>
        <dbReference type="Proteomes" id="UP000011115"/>
    </source>
</evidence>
<dbReference type="HOGENOM" id="CLU_049519_0_0_1"/>
<keyword evidence="2" id="KW-0378">Hydrolase</keyword>
<dbReference type="GO" id="GO:0003676">
    <property type="term" value="F:nucleic acid binding"/>
    <property type="evidence" value="ECO:0007669"/>
    <property type="project" value="InterPro"/>
</dbReference>
<evidence type="ECO:0000256" key="1">
    <source>
        <dbReference type="ARBA" id="ARBA00022722"/>
    </source>
</evidence>
<name>M1BML2_SOLTU</name>
<dbReference type="GO" id="GO:0004527">
    <property type="term" value="F:exonuclease activity"/>
    <property type="evidence" value="ECO:0000318"/>
    <property type="project" value="GO_Central"/>
</dbReference>
<dbReference type="GO" id="GO:0006396">
    <property type="term" value="P:RNA processing"/>
    <property type="evidence" value="ECO:0000318"/>
    <property type="project" value="GO_Central"/>
</dbReference>
<feature type="domain" description="Exonuclease" evidence="3">
    <location>
        <begin position="95"/>
        <end position="231"/>
    </location>
</feature>